<name>A0ABW0W314_9BACL</name>
<dbReference type="Proteomes" id="UP001596047">
    <property type="component" value="Unassembled WGS sequence"/>
</dbReference>
<dbReference type="SUPFAM" id="SSF53822">
    <property type="entry name" value="Periplasmic binding protein-like I"/>
    <property type="match status" value="1"/>
</dbReference>
<evidence type="ECO:0000313" key="7">
    <source>
        <dbReference type="Proteomes" id="UP001596047"/>
    </source>
</evidence>
<dbReference type="PANTHER" id="PTHR30146">
    <property type="entry name" value="LACI-RELATED TRANSCRIPTIONAL REPRESSOR"/>
    <property type="match status" value="1"/>
</dbReference>
<dbReference type="Gene3D" id="1.10.10.10">
    <property type="entry name" value="Winged helix-like DNA-binding domain superfamily/Winged helix DNA-binding domain"/>
    <property type="match status" value="1"/>
</dbReference>
<evidence type="ECO:0000256" key="1">
    <source>
        <dbReference type="ARBA" id="ARBA00022491"/>
    </source>
</evidence>
<dbReference type="SUPFAM" id="SSF46785">
    <property type="entry name" value="Winged helix' DNA-binding domain"/>
    <property type="match status" value="1"/>
</dbReference>
<dbReference type="PROSITE" id="PS50949">
    <property type="entry name" value="HTH_GNTR"/>
    <property type="match status" value="1"/>
</dbReference>
<evidence type="ECO:0000256" key="4">
    <source>
        <dbReference type="ARBA" id="ARBA00023163"/>
    </source>
</evidence>
<keyword evidence="7" id="KW-1185">Reference proteome</keyword>
<dbReference type="PANTHER" id="PTHR30146:SF95">
    <property type="entry name" value="RIBOSE OPERON REPRESSOR"/>
    <property type="match status" value="1"/>
</dbReference>
<reference evidence="7" key="1">
    <citation type="journal article" date="2019" name="Int. J. Syst. Evol. Microbiol.">
        <title>The Global Catalogue of Microorganisms (GCM) 10K type strain sequencing project: providing services to taxonomists for standard genome sequencing and annotation.</title>
        <authorList>
            <consortium name="The Broad Institute Genomics Platform"/>
            <consortium name="The Broad Institute Genome Sequencing Center for Infectious Disease"/>
            <person name="Wu L."/>
            <person name="Ma J."/>
        </authorList>
    </citation>
    <scope>NUCLEOTIDE SEQUENCE [LARGE SCALE GENOMIC DNA]</scope>
    <source>
        <strain evidence="7">CGMCC 1.3240</strain>
    </source>
</reference>
<organism evidence="6 7">
    <name type="scientific">Paenibacillus solisilvae</name>
    <dbReference type="NCBI Taxonomy" id="2486751"/>
    <lineage>
        <taxon>Bacteria</taxon>
        <taxon>Bacillati</taxon>
        <taxon>Bacillota</taxon>
        <taxon>Bacilli</taxon>
        <taxon>Bacillales</taxon>
        <taxon>Paenibacillaceae</taxon>
        <taxon>Paenibacillus</taxon>
    </lineage>
</organism>
<evidence type="ECO:0000256" key="2">
    <source>
        <dbReference type="ARBA" id="ARBA00023015"/>
    </source>
</evidence>
<dbReference type="CDD" id="cd06267">
    <property type="entry name" value="PBP1_LacI_sugar_binding-like"/>
    <property type="match status" value="1"/>
</dbReference>
<dbReference type="InterPro" id="IPR046335">
    <property type="entry name" value="LacI/GalR-like_sensor"/>
</dbReference>
<dbReference type="InterPro" id="IPR036390">
    <property type="entry name" value="WH_DNA-bd_sf"/>
</dbReference>
<keyword evidence="1" id="KW-0678">Repressor</keyword>
<dbReference type="RefSeq" id="WP_379190465.1">
    <property type="nucleotide sequence ID" value="NZ_JBHSOW010000080.1"/>
</dbReference>
<keyword evidence="3" id="KW-0238">DNA-binding</keyword>
<dbReference type="InterPro" id="IPR028082">
    <property type="entry name" value="Peripla_BP_I"/>
</dbReference>
<dbReference type="Gene3D" id="3.40.50.2300">
    <property type="match status" value="2"/>
</dbReference>
<gene>
    <name evidence="6" type="ORF">ACFPYJ_22520</name>
</gene>
<feature type="domain" description="HTH gntR-type" evidence="5">
    <location>
        <begin position="6"/>
        <end position="74"/>
    </location>
</feature>
<sequence length="375" mass="41898">MAKKFKPMYKKIESYILDQIISENWKPLSRIPSENELAEQFNVSRITVKNALTELVDRGIVSRQQGKGTFVSEIRQGDLLVEAADVSVSPPKKTIGFLLPRLDNSFTANILSGIEDSLSESGYRLLFSKTNDSQAEEILKIRKMQQYGVQGLIIYPVEGEKYNNEILSLTLIKFPLVLLDRLLKGIDTNSVSSNNFQGAINAVDHLHELGHRHIGFISTNAEGTSSIEDRLAGYEQALEDRHILIDRSLQMTRLSINSSDEEVSKLIEQFLLANPHMSALLSSNFSPHVIQTARRLGIKVPEDLSVVFFDDVVHPDFAIVPPTAVIQQERELGREAGKLIVEQIETGSGDYRQVKLPTSMIVRQSTGRLIRASSA</sequence>
<dbReference type="EMBL" id="JBHSOW010000080">
    <property type="protein sequence ID" value="MFC5651843.1"/>
    <property type="molecule type" value="Genomic_DNA"/>
</dbReference>
<dbReference type="InterPro" id="IPR036388">
    <property type="entry name" value="WH-like_DNA-bd_sf"/>
</dbReference>
<dbReference type="SMART" id="SM00345">
    <property type="entry name" value="HTH_GNTR"/>
    <property type="match status" value="1"/>
</dbReference>
<dbReference type="CDD" id="cd07377">
    <property type="entry name" value="WHTH_GntR"/>
    <property type="match status" value="1"/>
</dbReference>
<protein>
    <submittedName>
        <fullName evidence="6">GntR family transcriptional regulator</fullName>
    </submittedName>
</protein>
<evidence type="ECO:0000313" key="6">
    <source>
        <dbReference type="EMBL" id="MFC5651843.1"/>
    </source>
</evidence>
<dbReference type="Pfam" id="PF13377">
    <property type="entry name" value="Peripla_BP_3"/>
    <property type="match status" value="1"/>
</dbReference>
<dbReference type="Pfam" id="PF00392">
    <property type="entry name" value="GntR"/>
    <property type="match status" value="1"/>
</dbReference>
<dbReference type="PRINTS" id="PR00035">
    <property type="entry name" value="HTHGNTR"/>
</dbReference>
<keyword evidence="4" id="KW-0804">Transcription</keyword>
<dbReference type="InterPro" id="IPR000524">
    <property type="entry name" value="Tscrpt_reg_HTH_GntR"/>
</dbReference>
<keyword evidence="2" id="KW-0805">Transcription regulation</keyword>
<accession>A0ABW0W314</accession>
<evidence type="ECO:0000256" key="3">
    <source>
        <dbReference type="ARBA" id="ARBA00023125"/>
    </source>
</evidence>
<proteinExistence type="predicted"/>
<comment type="caution">
    <text evidence="6">The sequence shown here is derived from an EMBL/GenBank/DDBJ whole genome shotgun (WGS) entry which is preliminary data.</text>
</comment>
<evidence type="ECO:0000259" key="5">
    <source>
        <dbReference type="PROSITE" id="PS50949"/>
    </source>
</evidence>